<reference evidence="1" key="1">
    <citation type="submission" date="2022-12" db="EMBL/GenBank/DDBJ databases">
        <authorList>
            <consortium name="Asia Pacific Centre for Animal Health"/>
            <person name="Klose S.M."/>
            <person name="Legione A.R."/>
            <person name="Monotti I."/>
            <person name="Bushell R."/>
            <person name="Marenda M.S."/>
            <person name="Sugiyama T."/>
            <person name="Browning G.F."/>
            <person name="Vaz P.K."/>
        </authorList>
    </citation>
    <scope>NUCLEOTIDE SEQUENCE</scope>
    <source>
        <strain evidence="1">Felid995</strain>
    </source>
</reference>
<protein>
    <submittedName>
        <fullName evidence="1">1-acyl-sn-glycerol-3-phosphate acyltransferase</fullName>
    </submittedName>
</protein>
<evidence type="ECO:0000313" key="1">
    <source>
        <dbReference type="EMBL" id="WBP83801.1"/>
    </source>
</evidence>
<gene>
    <name evidence="1" type="ORF">Me_995_000421</name>
</gene>
<dbReference type="EMBL" id="CP114370">
    <property type="protein sequence ID" value="WBP83801.1"/>
    <property type="molecule type" value="Genomic_DNA"/>
</dbReference>
<keyword evidence="1" id="KW-0012">Acyltransferase</keyword>
<proteinExistence type="predicted"/>
<dbReference type="Proteomes" id="UP001213039">
    <property type="component" value="Chromosome"/>
</dbReference>
<organism evidence="1 2">
    <name type="scientific">Mycoplasmopsis edwardii</name>
    <dbReference type="NCBI Taxonomy" id="53558"/>
    <lineage>
        <taxon>Bacteria</taxon>
        <taxon>Bacillati</taxon>
        <taxon>Mycoplasmatota</taxon>
        <taxon>Mycoplasmoidales</taxon>
        <taxon>Metamycoplasmataceae</taxon>
        <taxon>Mycoplasmopsis</taxon>
    </lineage>
</organism>
<accession>A0ACD4PJH7</accession>
<keyword evidence="1" id="KW-0808">Transferase</keyword>
<evidence type="ECO:0000313" key="2">
    <source>
        <dbReference type="Proteomes" id="UP001213039"/>
    </source>
</evidence>
<keyword evidence="2" id="KW-1185">Reference proteome</keyword>
<name>A0ACD4PJH7_9BACT</name>
<sequence>MSINVRLKMVLFAIPWLIRMLSVKRLARKYRKTPELVHSFQRYSFLLGLSKKLLRLYNIDLEVRGKDNLPKNGSVILAPNHKSYTDVLALIAALEKEEHQENIEQRIPTFVAKKELGDKFSTKHALKLLDSFLIDPNDFRKSLKVLGEFSEFVRKNQTFGIVFPEAHRIEKEELGDFKAGAFKAALQSYLPVVPVAISGTLNSFSSTKKGRTKVIVSFLPVLKAREIIAQEPSAVANRVKQLINNELEGIKNNG</sequence>